<dbReference type="InterPro" id="IPR001841">
    <property type="entry name" value="Znf_RING"/>
</dbReference>
<feature type="region of interest" description="Disordered" evidence="3">
    <location>
        <begin position="68"/>
        <end position="136"/>
    </location>
</feature>
<feature type="region of interest" description="Disordered" evidence="3">
    <location>
        <begin position="1"/>
        <end position="46"/>
    </location>
</feature>
<dbReference type="GO" id="GO:0005737">
    <property type="term" value="C:cytoplasm"/>
    <property type="evidence" value="ECO:0007669"/>
    <property type="project" value="TreeGrafter"/>
</dbReference>
<comment type="caution">
    <text evidence="5">The sequence shown here is derived from an EMBL/GenBank/DDBJ whole genome shotgun (WGS) entry which is preliminary data.</text>
</comment>
<reference evidence="5 6" key="1">
    <citation type="journal article" date="2018" name="New Phytol.">
        <title>Phylogenomics of Endogonaceae and evolution of mycorrhizas within Mucoromycota.</title>
        <authorList>
            <person name="Chang Y."/>
            <person name="Desiro A."/>
            <person name="Na H."/>
            <person name="Sandor L."/>
            <person name="Lipzen A."/>
            <person name="Clum A."/>
            <person name="Barry K."/>
            <person name="Grigoriev I.V."/>
            <person name="Martin F.M."/>
            <person name="Stajich J.E."/>
            <person name="Smith M.E."/>
            <person name="Bonito G."/>
            <person name="Spatafora J.W."/>
        </authorList>
    </citation>
    <scope>NUCLEOTIDE SEQUENCE [LARGE SCALE GENOMIC DNA]</scope>
    <source>
        <strain evidence="5 6">AD002</strain>
    </source>
</reference>
<gene>
    <name evidence="5" type="ORF">BC938DRAFT_477655</name>
</gene>
<comment type="similarity">
    <text evidence="1">Belongs to the SIP5 family.</text>
</comment>
<organism evidence="5 6">
    <name type="scientific">Jimgerdemannia flammicorona</name>
    <dbReference type="NCBI Taxonomy" id="994334"/>
    <lineage>
        <taxon>Eukaryota</taxon>
        <taxon>Fungi</taxon>
        <taxon>Fungi incertae sedis</taxon>
        <taxon>Mucoromycota</taxon>
        <taxon>Mucoromycotina</taxon>
        <taxon>Endogonomycetes</taxon>
        <taxon>Endogonales</taxon>
        <taxon>Endogonaceae</taxon>
        <taxon>Jimgerdemannia</taxon>
    </lineage>
</organism>
<evidence type="ECO:0000256" key="2">
    <source>
        <dbReference type="PROSITE-ProRule" id="PRU00175"/>
    </source>
</evidence>
<keyword evidence="2" id="KW-0863">Zinc-finger</keyword>
<protein>
    <recommendedName>
        <fullName evidence="4">RING-type domain-containing protein</fullName>
    </recommendedName>
</protein>
<dbReference type="PANTHER" id="PTHR31315:SF1">
    <property type="entry name" value="PROTEIN SIP5"/>
    <property type="match status" value="1"/>
</dbReference>
<feature type="compositionally biased region" description="Low complexity" evidence="3">
    <location>
        <begin position="118"/>
        <end position="127"/>
    </location>
</feature>
<dbReference type="GO" id="GO:0008270">
    <property type="term" value="F:zinc ion binding"/>
    <property type="evidence" value="ECO:0007669"/>
    <property type="project" value="UniProtKB-KW"/>
</dbReference>
<evidence type="ECO:0000256" key="3">
    <source>
        <dbReference type="SAM" id="MobiDB-lite"/>
    </source>
</evidence>
<dbReference type="AlphaFoldDB" id="A0A433P8K7"/>
<dbReference type="PANTHER" id="PTHR31315">
    <property type="entry name" value="PROTEIN SIP5"/>
    <property type="match status" value="1"/>
</dbReference>
<sequence length="229" mass="25384">MGSTLSKDTPNPSSGTPPPTSAWQSDQQIDYGSLLPNGIYPGSPQDYDHRVVRRLICDRRLSPFYKGLADEPVSVGDPSEEDTSAQTAGADHTHHPSPAHAPIIKKPESFGKSRERSSSNSSTYSPSGTENAKAKQKLEAERKKLFVEKKLYKDALECPICFLYYPANINHSRCCAQPICTECFVQIKRPPETPSTSASCPFCVEPNFGVYYKPPEWAEKTVEVRRGFI</sequence>
<feature type="compositionally biased region" description="Basic and acidic residues" evidence="3">
    <location>
        <begin position="105"/>
        <end position="117"/>
    </location>
</feature>
<proteinExistence type="inferred from homology"/>
<keyword evidence="6" id="KW-1185">Reference proteome</keyword>
<evidence type="ECO:0000313" key="6">
    <source>
        <dbReference type="Proteomes" id="UP000274822"/>
    </source>
</evidence>
<accession>A0A433P8K7</accession>
<evidence type="ECO:0000313" key="5">
    <source>
        <dbReference type="EMBL" id="RUS13825.1"/>
    </source>
</evidence>
<evidence type="ECO:0000256" key="1">
    <source>
        <dbReference type="ARBA" id="ARBA00010402"/>
    </source>
</evidence>
<keyword evidence="2" id="KW-0862">Zinc</keyword>
<keyword evidence="2" id="KW-0479">Metal-binding</keyword>
<feature type="domain" description="RING-type" evidence="4">
    <location>
        <begin position="158"/>
        <end position="203"/>
    </location>
</feature>
<name>A0A433P8K7_9FUNG</name>
<dbReference type="EMBL" id="RBNJ01028736">
    <property type="protein sequence ID" value="RUS13825.1"/>
    <property type="molecule type" value="Genomic_DNA"/>
</dbReference>
<dbReference type="InterPro" id="IPR039301">
    <property type="entry name" value="Sip5/DA2"/>
</dbReference>
<dbReference type="Proteomes" id="UP000274822">
    <property type="component" value="Unassembled WGS sequence"/>
</dbReference>
<dbReference type="PROSITE" id="PS50089">
    <property type="entry name" value="ZF_RING_2"/>
    <property type="match status" value="1"/>
</dbReference>
<evidence type="ECO:0000259" key="4">
    <source>
        <dbReference type="PROSITE" id="PS50089"/>
    </source>
</evidence>